<dbReference type="Pfam" id="PF00933">
    <property type="entry name" value="Glyco_hydro_3"/>
    <property type="match status" value="1"/>
</dbReference>
<evidence type="ECO:0000259" key="7">
    <source>
        <dbReference type="Pfam" id="PF00933"/>
    </source>
</evidence>
<dbReference type="PANTHER" id="PTHR30620:SF16">
    <property type="entry name" value="LYSOSOMAL BETA GLUCOSIDASE"/>
    <property type="match status" value="1"/>
</dbReference>
<keyword evidence="6" id="KW-0326">Glycosidase</keyword>
<sequence length="659" mass="70598">MSKRIVTAVAAAILLIASISAYLNIVPRQAAAEASRSWSVYQDTTQSIEARVNDLLGQMTLDEKIGQMVQAERAWVTPKDVKTYLLGSVLSGGGSFPNDKQSDSTREKWAAMVDDYQDAALSTRLGIPLLYGVDAVHGQSNIVGATFYPHNIGLGATRNTGLVEQIGAATAEEVKASGTNWAFAPMIADPQNAKWGRTYEGFSDNEALVAQMGAAFIKGMQGAAIQDLAKSNKSVATAKHYIGEGLTDNGANQGDITTLTEQQVLDINLPMYKAAVKAGVRTVMVSYTSIQGLKMHANKRLLTDALKGHGPGQLGFTGFVVSDYNGVQQITKDWDGNPVSGLRDQIRTAVNAGVDMLMMPEIWRETIVHLKDLAATGEISQERIDDAVRRILRVKFESGVFEHPKTDPALASTFASDAHKALARQAVSESLVLLKNDNVNGSPILSRLADMNKIFVAGKSADDIGLQLGGWSITWQGSPGNTTPGTTILQGIKEVVGDGKTVTYDKEGRGAAGHDVAIVVIGEQPYAEMHGDNLNGLKLSDVDLATLANVKASGVPTVVVLVSGRPLIITEQMNDWAGLVEAWLPGTEGAGVADVLFGKRDFTGKLPIRWPFYAESYKPIAPGKRNLDEDQILFDFGYGLTKKESTPALKPVPAKPPVR</sequence>
<dbReference type="InterPro" id="IPR002772">
    <property type="entry name" value="Glyco_hydro_3_C"/>
</dbReference>
<dbReference type="GO" id="GO:0008422">
    <property type="term" value="F:beta-glucosidase activity"/>
    <property type="evidence" value="ECO:0007669"/>
    <property type="project" value="UniProtKB-EC"/>
</dbReference>
<keyword evidence="5 9" id="KW-0378">Hydrolase</keyword>
<dbReference type="RefSeq" id="WP_006037827.1">
    <property type="nucleotide sequence ID" value="NZ_AEDD01000004.1"/>
</dbReference>
<dbReference type="SUPFAM" id="SSF52279">
    <property type="entry name" value="Beta-D-glucan exohydrolase, C-terminal domain"/>
    <property type="match status" value="1"/>
</dbReference>
<evidence type="ECO:0000259" key="8">
    <source>
        <dbReference type="Pfam" id="PF01915"/>
    </source>
</evidence>
<dbReference type="Gene3D" id="3.40.50.1700">
    <property type="entry name" value="Glycoside hydrolase family 3 C-terminal domain"/>
    <property type="match status" value="1"/>
</dbReference>
<keyword evidence="4" id="KW-0732">Signal</keyword>
<evidence type="ECO:0000256" key="6">
    <source>
        <dbReference type="ARBA" id="ARBA00023295"/>
    </source>
</evidence>
<dbReference type="InterPro" id="IPR051915">
    <property type="entry name" value="Cellulose_Degrad_GH3"/>
</dbReference>
<accession>E0I865</accession>
<dbReference type="PRINTS" id="PR00133">
    <property type="entry name" value="GLHYDRLASE3"/>
</dbReference>
<dbReference type="STRING" id="717606.PaecuDRAFT_1816"/>
<feature type="domain" description="Glycoside hydrolase family 3 N-terminal" evidence="7">
    <location>
        <begin position="60"/>
        <end position="394"/>
    </location>
</feature>
<proteinExistence type="inferred from homology"/>
<dbReference type="Proteomes" id="UP000005387">
    <property type="component" value="Unassembled WGS sequence"/>
</dbReference>
<organism evidence="9 10">
    <name type="scientific">Paenibacillus curdlanolyticus YK9</name>
    <dbReference type="NCBI Taxonomy" id="717606"/>
    <lineage>
        <taxon>Bacteria</taxon>
        <taxon>Bacillati</taxon>
        <taxon>Bacillota</taxon>
        <taxon>Bacilli</taxon>
        <taxon>Bacillales</taxon>
        <taxon>Paenibacillaceae</taxon>
        <taxon>Paenibacillus</taxon>
    </lineage>
</organism>
<evidence type="ECO:0000256" key="5">
    <source>
        <dbReference type="ARBA" id="ARBA00022801"/>
    </source>
</evidence>
<protein>
    <recommendedName>
        <fullName evidence="3">beta-glucosidase</fullName>
        <ecNumber evidence="3">3.2.1.21</ecNumber>
    </recommendedName>
</protein>
<gene>
    <name evidence="9" type="ORF">PaecuDRAFT_1816</name>
</gene>
<dbReference type="EMBL" id="AEDD01000004">
    <property type="protein sequence ID" value="EFM11370.1"/>
    <property type="molecule type" value="Genomic_DNA"/>
</dbReference>
<dbReference type="SUPFAM" id="SSF51445">
    <property type="entry name" value="(Trans)glycosidases"/>
    <property type="match status" value="1"/>
</dbReference>
<comment type="similarity">
    <text evidence="2">Belongs to the glycosyl hydrolase 3 family.</text>
</comment>
<dbReference type="eggNOG" id="COG1472">
    <property type="taxonomic scope" value="Bacteria"/>
</dbReference>
<dbReference type="GO" id="GO:0009251">
    <property type="term" value="P:glucan catabolic process"/>
    <property type="evidence" value="ECO:0007669"/>
    <property type="project" value="TreeGrafter"/>
</dbReference>
<dbReference type="OrthoDB" id="9805821at2"/>
<evidence type="ECO:0000256" key="2">
    <source>
        <dbReference type="ARBA" id="ARBA00005336"/>
    </source>
</evidence>
<dbReference type="Pfam" id="PF01915">
    <property type="entry name" value="Glyco_hydro_3_C"/>
    <property type="match status" value="1"/>
</dbReference>
<evidence type="ECO:0000256" key="3">
    <source>
        <dbReference type="ARBA" id="ARBA00012744"/>
    </source>
</evidence>
<dbReference type="InterPro" id="IPR036962">
    <property type="entry name" value="Glyco_hydro_3_N_sf"/>
</dbReference>
<dbReference type="InterPro" id="IPR036881">
    <property type="entry name" value="Glyco_hydro_3_C_sf"/>
</dbReference>
<dbReference type="EC" id="3.2.1.21" evidence="3"/>
<evidence type="ECO:0000256" key="1">
    <source>
        <dbReference type="ARBA" id="ARBA00000448"/>
    </source>
</evidence>
<comment type="catalytic activity">
    <reaction evidence="1">
        <text>Hydrolysis of terminal, non-reducing beta-D-glucosyl residues with release of beta-D-glucose.</text>
        <dbReference type="EC" id="3.2.1.21"/>
    </reaction>
</comment>
<dbReference type="PANTHER" id="PTHR30620">
    <property type="entry name" value="PERIPLASMIC BETA-GLUCOSIDASE-RELATED"/>
    <property type="match status" value="1"/>
</dbReference>
<dbReference type="InterPro" id="IPR017853">
    <property type="entry name" value="GH"/>
</dbReference>
<name>E0I865_9BACL</name>
<evidence type="ECO:0000256" key="4">
    <source>
        <dbReference type="ARBA" id="ARBA00022729"/>
    </source>
</evidence>
<dbReference type="AlphaFoldDB" id="E0I865"/>
<evidence type="ECO:0000313" key="9">
    <source>
        <dbReference type="EMBL" id="EFM11370.1"/>
    </source>
</evidence>
<dbReference type="Gene3D" id="3.20.20.300">
    <property type="entry name" value="Glycoside hydrolase, family 3, N-terminal domain"/>
    <property type="match status" value="1"/>
</dbReference>
<feature type="domain" description="Glycoside hydrolase family 3 C-terminal" evidence="8">
    <location>
        <begin position="431"/>
        <end position="641"/>
    </location>
</feature>
<reference evidence="9 10" key="1">
    <citation type="submission" date="2010-07" db="EMBL/GenBank/DDBJ databases">
        <title>The draft genome of Paenibacillus curdlanolyticus YK9.</title>
        <authorList>
            <consortium name="US DOE Joint Genome Institute (JGI-PGF)"/>
            <person name="Lucas S."/>
            <person name="Copeland A."/>
            <person name="Lapidus A."/>
            <person name="Cheng J.-F."/>
            <person name="Bruce D."/>
            <person name="Goodwin L."/>
            <person name="Pitluck S."/>
            <person name="Land M.L."/>
            <person name="Hauser L."/>
            <person name="Chang Y.-J."/>
            <person name="Jeffries C."/>
            <person name="Anderson I.J."/>
            <person name="Johnson E."/>
            <person name="Loganathan U."/>
            <person name="Mulhopadhyay B."/>
            <person name="Kyrpides N."/>
            <person name="Woyke T.J."/>
        </authorList>
    </citation>
    <scope>NUCLEOTIDE SEQUENCE [LARGE SCALE GENOMIC DNA]</scope>
    <source>
        <strain evidence="9 10">YK9</strain>
    </source>
</reference>
<evidence type="ECO:0000313" key="10">
    <source>
        <dbReference type="Proteomes" id="UP000005387"/>
    </source>
</evidence>
<keyword evidence="10" id="KW-1185">Reference proteome</keyword>
<dbReference type="InterPro" id="IPR001764">
    <property type="entry name" value="Glyco_hydro_3_N"/>
</dbReference>